<dbReference type="CDD" id="cd22191">
    <property type="entry name" value="DPBB_RlpA_EXP_N-like"/>
    <property type="match status" value="1"/>
</dbReference>
<dbReference type="InterPro" id="IPR051477">
    <property type="entry name" value="Expansin_CellWall"/>
</dbReference>
<name>A0A8H2WWK0_9AGAM</name>
<dbReference type="Pfam" id="PF03330">
    <property type="entry name" value="DPBB_1"/>
    <property type="match status" value="1"/>
</dbReference>
<sequence>MFKFAFLAALVLSSVTGSPLPDPSNSVSLVEQNSTTIDKRVTHVGRATWFHAGLGNCGSWDNDDTPIIAVSSAMYKQGGNCNQWVEVVNTANGKKVYAKMRDSCPPCGYDDIDLSPKAFKALAPMSQGVFTASWHFMNRNWSP</sequence>
<dbReference type="SUPFAM" id="SSF50685">
    <property type="entry name" value="Barwin-like endoglucanases"/>
    <property type="match status" value="1"/>
</dbReference>
<proteinExistence type="predicted"/>
<feature type="signal peptide" evidence="2">
    <location>
        <begin position="1"/>
        <end position="17"/>
    </location>
</feature>
<gene>
    <name evidence="4" type="ORF">RDB_LOCUS6169</name>
    <name evidence="5" type="ORF">RDB_LOCUS88401</name>
</gene>
<dbReference type="EMBL" id="CAJMWY010001761">
    <property type="protein sequence ID" value="CAE6474718.1"/>
    <property type="molecule type" value="Genomic_DNA"/>
</dbReference>
<accession>A0A8H2WWK0</accession>
<dbReference type="AlphaFoldDB" id="A0A8H2WWK0"/>
<evidence type="ECO:0000256" key="2">
    <source>
        <dbReference type="SAM" id="SignalP"/>
    </source>
</evidence>
<dbReference type="EMBL" id="CAJMWX010000136">
    <property type="protein sequence ID" value="CAE6404371.1"/>
    <property type="molecule type" value="Genomic_DNA"/>
</dbReference>
<dbReference type="Proteomes" id="UP000663888">
    <property type="component" value="Unassembled WGS sequence"/>
</dbReference>
<dbReference type="Gene3D" id="2.40.40.10">
    <property type="entry name" value="RlpA-like domain"/>
    <property type="match status" value="1"/>
</dbReference>
<evidence type="ECO:0000313" key="6">
    <source>
        <dbReference type="Proteomes" id="UP000663888"/>
    </source>
</evidence>
<evidence type="ECO:0000313" key="4">
    <source>
        <dbReference type="EMBL" id="CAE6404371.1"/>
    </source>
</evidence>
<dbReference type="InterPro" id="IPR009009">
    <property type="entry name" value="RlpA-like_DPBB"/>
</dbReference>
<evidence type="ECO:0000259" key="3">
    <source>
        <dbReference type="Pfam" id="PF03330"/>
    </source>
</evidence>
<feature type="domain" description="RlpA-like protein double-psi beta-barrel" evidence="3">
    <location>
        <begin position="44"/>
        <end position="130"/>
    </location>
</feature>
<dbReference type="Proteomes" id="UP000663861">
    <property type="component" value="Unassembled WGS sequence"/>
</dbReference>
<comment type="caution">
    <text evidence="4">The sequence shown here is derived from an EMBL/GenBank/DDBJ whole genome shotgun (WGS) entry which is preliminary data.</text>
</comment>
<organism evidence="4 6">
    <name type="scientific">Rhizoctonia solani</name>
    <dbReference type="NCBI Taxonomy" id="456999"/>
    <lineage>
        <taxon>Eukaryota</taxon>
        <taxon>Fungi</taxon>
        <taxon>Dikarya</taxon>
        <taxon>Basidiomycota</taxon>
        <taxon>Agaricomycotina</taxon>
        <taxon>Agaricomycetes</taxon>
        <taxon>Cantharellales</taxon>
        <taxon>Ceratobasidiaceae</taxon>
        <taxon>Rhizoctonia</taxon>
    </lineage>
</organism>
<evidence type="ECO:0000313" key="5">
    <source>
        <dbReference type="EMBL" id="CAE6474718.1"/>
    </source>
</evidence>
<dbReference type="PANTHER" id="PTHR31836">
    <property type="match status" value="1"/>
</dbReference>
<dbReference type="InterPro" id="IPR036908">
    <property type="entry name" value="RlpA-like_sf"/>
</dbReference>
<evidence type="ECO:0000256" key="1">
    <source>
        <dbReference type="ARBA" id="ARBA00022729"/>
    </source>
</evidence>
<keyword evidence="1 2" id="KW-0732">Signal</keyword>
<dbReference type="PANTHER" id="PTHR31836:SF28">
    <property type="entry name" value="SRCR DOMAIN-CONTAINING PROTEIN-RELATED"/>
    <property type="match status" value="1"/>
</dbReference>
<protein>
    <recommendedName>
        <fullName evidence="3">RlpA-like protein double-psi beta-barrel domain-containing protein</fullName>
    </recommendedName>
</protein>
<reference evidence="4" key="1">
    <citation type="submission" date="2021-01" db="EMBL/GenBank/DDBJ databases">
        <authorList>
            <person name="Kaushik A."/>
        </authorList>
    </citation>
    <scope>NUCLEOTIDE SEQUENCE</scope>
    <source>
        <strain evidence="4">AG4-R118</strain>
        <strain evidence="5">AG4-RS23</strain>
    </source>
</reference>
<feature type="chain" id="PRO_5035641300" description="RlpA-like protein double-psi beta-barrel domain-containing protein" evidence="2">
    <location>
        <begin position="18"/>
        <end position="143"/>
    </location>
</feature>